<dbReference type="AlphaFoldDB" id="A0AAI9CI95"/>
<gene>
    <name evidence="1" type="ORF">REH87_000717</name>
</gene>
<evidence type="ECO:0000313" key="1">
    <source>
        <dbReference type="EMBL" id="EKZ1925746.1"/>
    </source>
</evidence>
<name>A0AAI9CI95_STEMA</name>
<dbReference type="RefSeq" id="WP_065427958.1">
    <property type="nucleotide sequence ID" value="NZ_JAOCKA010000003.1"/>
</dbReference>
<evidence type="ECO:0000313" key="2">
    <source>
        <dbReference type="Proteomes" id="UP001225498"/>
    </source>
</evidence>
<dbReference type="Proteomes" id="UP001225498">
    <property type="component" value="Unassembled WGS sequence"/>
</dbReference>
<reference evidence="1" key="1">
    <citation type="submission" date="2023-08" db="EMBL/GenBank/DDBJ databases">
        <authorList>
            <consortium name="Clinical and Environmental Microbiology Branch: Whole genome sequencing antimicrobial resistance pathogens in the healthcare setting"/>
        </authorList>
    </citation>
    <scope>NUCLEOTIDE SEQUENCE</scope>
    <source>
        <strain evidence="1">2023CJ-00293</strain>
    </source>
</reference>
<proteinExistence type="predicted"/>
<organism evidence="1 2">
    <name type="scientific">Stenotrophomonas maltophilia</name>
    <name type="common">Pseudomonas maltophilia</name>
    <name type="synonym">Xanthomonas maltophilia</name>
    <dbReference type="NCBI Taxonomy" id="40324"/>
    <lineage>
        <taxon>Bacteria</taxon>
        <taxon>Pseudomonadati</taxon>
        <taxon>Pseudomonadota</taxon>
        <taxon>Gammaproteobacteria</taxon>
        <taxon>Lysobacterales</taxon>
        <taxon>Lysobacteraceae</taxon>
        <taxon>Stenotrophomonas</taxon>
        <taxon>Stenotrophomonas maltophilia group</taxon>
    </lineage>
</organism>
<protein>
    <submittedName>
        <fullName evidence="1">Uncharacterized protein</fullName>
    </submittedName>
</protein>
<accession>A0AAI9CI95</accession>
<comment type="caution">
    <text evidence="1">The sequence shown here is derived from an EMBL/GenBank/DDBJ whole genome shotgun (WGS) entry which is preliminary data.</text>
</comment>
<sequence length="160" mass="17325">MPASALRAFRLLRAFGALEYALKQVPGFTDTYSNGSAKVNWQAVDTSLEAMQPELLTLAVSDSTKQKILGGNRDRPMVQVVTVHGGHNITAFRAKALSASDPRALMQAARRVRNNLFHGGKEDPLEEAFPGDDNQWITAATDVASGVLDLVVNGRLRPLP</sequence>
<dbReference type="EMBL" id="ABLTIR010000009">
    <property type="protein sequence ID" value="EKZ1925746.1"/>
    <property type="molecule type" value="Genomic_DNA"/>
</dbReference>